<accession>A0ABD3QRQ5</accession>
<keyword evidence="5" id="KW-1185">Reference proteome</keyword>
<proteinExistence type="predicted"/>
<evidence type="ECO:0000256" key="1">
    <source>
        <dbReference type="ARBA" id="ARBA00022837"/>
    </source>
</evidence>
<feature type="signal peptide" evidence="2">
    <location>
        <begin position="1"/>
        <end position="27"/>
    </location>
</feature>
<feature type="domain" description="EF-hand" evidence="3">
    <location>
        <begin position="209"/>
        <end position="233"/>
    </location>
</feature>
<dbReference type="AlphaFoldDB" id="A0ABD3QRQ5"/>
<comment type="caution">
    <text evidence="4">The sequence shown here is derived from an EMBL/GenBank/DDBJ whole genome shotgun (WGS) entry which is preliminary data.</text>
</comment>
<sequence length="267" mass="29224">MNRRPRVPSRWFLPLLMAASLTNVAVLSQKQQQPRPLQPLDDVLLLLLDKDKNGMVSLDEVKSKLQMLEALFANAENDDSGYQRLLQGVKVASPKVFELLDSDGDGSLSKREMKVVAQFEESLKKGGGMKVLVRDLFLSLDEDSDDRLSPEEFENGGSSQFVSRVSAGLHGLFPTLRRDAAELEEFATGAISSIIDVLGGVEVDNLKSMLDVDGDGFVQRKEVGKYYNTVGKKFLEVSKSIKQMGPLMAMFGGGMEGGGGDGFKMDL</sequence>
<keyword evidence="1" id="KW-0106">Calcium</keyword>
<evidence type="ECO:0000313" key="5">
    <source>
        <dbReference type="Proteomes" id="UP001530315"/>
    </source>
</evidence>
<evidence type="ECO:0000259" key="3">
    <source>
        <dbReference type="PROSITE" id="PS50222"/>
    </source>
</evidence>
<dbReference type="Pfam" id="PF13499">
    <property type="entry name" value="EF-hand_7"/>
    <property type="match status" value="1"/>
</dbReference>
<evidence type="ECO:0000313" key="4">
    <source>
        <dbReference type="EMBL" id="KAL3803064.1"/>
    </source>
</evidence>
<dbReference type="Proteomes" id="UP001530315">
    <property type="component" value="Unassembled WGS sequence"/>
</dbReference>
<feature type="chain" id="PRO_5044839184" description="EF-hand domain-containing protein" evidence="2">
    <location>
        <begin position="28"/>
        <end position="267"/>
    </location>
</feature>
<feature type="domain" description="EF-hand" evidence="3">
    <location>
        <begin position="95"/>
        <end position="123"/>
    </location>
</feature>
<name>A0ABD3QRQ5_9STRA</name>
<reference evidence="4 5" key="1">
    <citation type="submission" date="2024-10" db="EMBL/GenBank/DDBJ databases">
        <title>Updated reference genomes for cyclostephanoid diatoms.</title>
        <authorList>
            <person name="Roberts W.R."/>
            <person name="Alverson A.J."/>
        </authorList>
    </citation>
    <scope>NUCLEOTIDE SEQUENCE [LARGE SCALE GENOMIC DNA]</scope>
    <source>
        <strain evidence="4 5">AJA276-08</strain>
    </source>
</reference>
<keyword evidence="2" id="KW-0732">Signal</keyword>
<dbReference type="PROSITE" id="PS50222">
    <property type="entry name" value="EF_HAND_2"/>
    <property type="match status" value="3"/>
</dbReference>
<gene>
    <name evidence="4" type="ORF">ACHAW5_009474</name>
</gene>
<evidence type="ECO:0000256" key="2">
    <source>
        <dbReference type="SAM" id="SignalP"/>
    </source>
</evidence>
<dbReference type="Gene3D" id="1.10.238.10">
    <property type="entry name" value="EF-hand"/>
    <property type="match status" value="2"/>
</dbReference>
<dbReference type="PROSITE" id="PS00018">
    <property type="entry name" value="EF_HAND_1"/>
    <property type="match status" value="4"/>
</dbReference>
<dbReference type="InterPro" id="IPR018247">
    <property type="entry name" value="EF_Hand_1_Ca_BS"/>
</dbReference>
<protein>
    <recommendedName>
        <fullName evidence="3">EF-hand domain-containing protein</fullName>
    </recommendedName>
</protein>
<dbReference type="EMBL" id="JALLAZ020000124">
    <property type="protein sequence ID" value="KAL3803064.1"/>
    <property type="molecule type" value="Genomic_DNA"/>
</dbReference>
<organism evidence="4 5">
    <name type="scientific">Stephanodiscus triporus</name>
    <dbReference type="NCBI Taxonomy" id="2934178"/>
    <lineage>
        <taxon>Eukaryota</taxon>
        <taxon>Sar</taxon>
        <taxon>Stramenopiles</taxon>
        <taxon>Ochrophyta</taxon>
        <taxon>Bacillariophyta</taxon>
        <taxon>Coscinodiscophyceae</taxon>
        <taxon>Thalassiosirophycidae</taxon>
        <taxon>Stephanodiscales</taxon>
        <taxon>Stephanodiscaceae</taxon>
        <taxon>Stephanodiscus</taxon>
    </lineage>
</organism>
<dbReference type="SUPFAM" id="SSF47473">
    <property type="entry name" value="EF-hand"/>
    <property type="match status" value="2"/>
</dbReference>
<dbReference type="InterPro" id="IPR011992">
    <property type="entry name" value="EF-hand-dom_pair"/>
</dbReference>
<feature type="domain" description="EF-hand" evidence="3">
    <location>
        <begin position="47"/>
        <end position="71"/>
    </location>
</feature>
<dbReference type="SMART" id="SM00054">
    <property type="entry name" value="EFh"/>
    <property type="match status" value="4"/>
</dbReference>
<dbReference type="InterPro" id="IPR002048">
    <property type="entry name" value="EF_hand_dom"/>
</dbReference>